<evidence type="ECO:0000313" key="14">
    <source>
        <dbReference type="EMBL" id="RZS44963.1"/>
    </source>
</evidence>
<dbReference type="AlphaFoldDB" id="A0A4V2EUL2"/>
<dbReference type="GO" id="GO:0006071">
    <property type="term" value="P:glycerol metabolic process"/>
    <property type="evidence" value="ECO:0007669"/>
    <property type="project" value="UniProtKB-KW"/>
</dbReference>
<evidence type="ECO:0000256" key="5">
    <source>
        <dbReference type="ARBA" id="ARBA00022516"/>
    </source>
</evidence>
<dbReference type="Gene3D" id="3.30.559.30">
    <property type="entry name" value="Nonribosomal peptide synthetase, condensation domain"/>
    <property type="match status" value="1"/>
</dbReference>
<dbReference type="NCBIfam" id="TIGR02946">
    <property type="entry name" value="acyl_WS_DGAT"/>
    <property type="match status" value="1"/>
</dbReference>
<evidence type="ECO:0000256" key="7">
    <source>
        <dbReference type="ARBA" id="ARBA00022798"/>
    </source>
</evidence>
<dbReference type="Pfam" id="PF06974">
    <property type="entry name" value="WS_DGAT_C"/>
    <property type="match status" value="1"/>
</dbReference>
<comment type="catalytic activity">
    <reaction evidence="10 11">
        <text>an acyl-CoA + a 1,2-diacyl-sn-glycerol = a triacyl-sn-glycerol + CoA</text>
        <dbReference type="Rhea" id="RHEA:10868"/>
        <dbReference type="ChEBI" id="CHEBI:17815"/>
        <dbReference type="ChEBI" id="CHEBI:57287"/>
        <dbReference type="ChEBI" id="CHEBI:58342"/>
        <dbReference type="ChEBI" id="CHEBI:64615"/>
        <dbReference type="EC" id="2.3.1.20"/>
    </reaction>
</comment>
<evidence type="ECO:0000256" key="11">
    <source>
        <dbReference type="RuleBase" id="RU361241"/>
    </source>
</evidence>
<evidence type="ECO:0000256" key="2">
    <source>
        <dbReference type="ARBA" id="ARBA00005189"/>
    </source>
</evidence>
<dbReference type="GO" id="GO:0005886">
    <property type="term" value="C:plasma membrane"/>
    <property type="evidence" value="ECO:0007669"/>
    <property type="project" value="TreeGrafter"/>
</dbReference>
<dbReference type="PANTHER" id="PTHR31650:SF1">
    <property type="entry name" value="WAX ESTER SYNTHASE_DIACYLGLYCEROL ACYLTRANSFERASE 4-RELATED"/>
    <property type="match status" value="1"/>
</dbReference>
<dbReference type="GO" id="GO:0071731">
    <property type="term" value="P:response to nitric oxide"/>
    <property type="evidence" value="ECO:0007669"/>
    <property type="project" value="TreeGrafter"/>
</dbReference>
<protein>
    <recommendedName>
        <fullName evidence="4 11">Diacylglycerol O-acyltransferase</fullName>
        <ecNumber evidence="4 11">2.3.1.20</ecNumber>
    </recommendedName>
</protein>
<dbReference type="Proteomes" id="UP000294257">
    <property type="component" value="Unassembled WGS sequence"/>
</dbReference>
<comment type="pathway">
    <text evidence="2">Lipid metabolism.</text>
</comment>
<dbReference type="GO" id="GO:0001666">
    <property type="term" value="P:response to hypoxia"/>
    <property type="evidence" value="ECO:0007669"/>
    <property type="project" value="TreeGrafter"/>
</dbReference>
<accession>A0A4V2EUL2</accession>
<comment type="caution">
    <text evidence="14">The sequence shown here is derived from an EMBL/GenBank/DDBJ whole genome shotgun (WGS) entry which is preliminary data.</text>
</comment>
<reference evidence="14 15" key="1">
    <citation type="submission" date="2019-02" db="EMBL/GenBank/DDBJ databases">
        <title>Genomic Encyclopedia of Type Strains, Phase IV (KMG-IV): sequencing the most valuable type-strain genomes for metagenomic binning, comparative biology and taxonomic classification.</title>
        <authorList>
            <person name="Goeker M."/>
        </authorList>
    </citation>
    <scope>NUCLEOTIDE SEQUENCE [LARGE SCALE GENOMIC DNA]</scope>
    <source>
        <strain evidence="14 15">DSM 101727</strain>
    </source>
</reference>
<dbReference type="EMBL" id="SGWQ01000001">
    <property type="protein sequence ID" value="RZS44963.1"/>
    <property type="molecule type" value="Genomic_DNA"/>
</dbReference>
<evidence type="ECO:0000256" key="1">
    <source>
        <dbReference type="ARBA" id="ARBA00004771"/>
    </source>
</evidence>
<gene>
    <name evidence="14" type="ORF">EV193_101844</name>
</gene>
<evidence type="ECO:0000256" key="10">
    <source>
        <dbReference type="ARBA" id="ARBA00048109"/>
    </source>
</evidence>
<sequence>MARRLKINDAAWLLAEGKDTPTHVAVLAIFSQPPDAPPTFLRDLVAEWKERRTFAPPFKYKQLGRVVKAWTELADEDVDVDYHLRHSALPAPGGERELGVLISRLHARGLDRNYPLWEAHLIEGLADNRFALYFKVHHSQIDGVGGIRLLQRVLSTDPDARHMAPPWEVGVRGPRPSTLPVAVKDLRPSTKDSLRLASRALGQSARDTVRGPDGPAAALFRAPKAIFNGRIRRPRRFATQSLHLERMRAVAAASGTTVNDVFLAVCSGALRRYLNEVGQLPRPSLTGLVPVSVRPAGDGAVGTAISFIFTRLGTDLTDPADRLRMVHDSTVLAKQRLARLPKSAMDGYTAALMGPSLAQHVAGLGGYGRPTANLVISNVPGPQQPVYLNGARLEHVYPVSLLFHGQALNITAVSYVDQFDVGFTGCRDSLPHMQRLAVYSGDALADLEKATGTI</sequence>
<proteinExistence type="inferred from homology"/>
<dbReference type="Pfam" id="PF03007">
    <property type="entry name" value="WS_DGAT_cat"/>
    <property type="match status" value="1"/>
</dbReference>
<dbReference type="Gene3D" id="3.30.559.10">
    <property type="entry name" value="Chloramphenicol acetyltransferase-like domain"/>
    <property type="match status" value="1"/>
</dbReference>
<feature type="domain" description="O-acyltransferase WSD1 C-terminal" evidence="13">
    <location>
        <begin position="302"/>
        <end position="447"/>
    </location>
</feature>
<dbReference type="EC" id="2.3.1.20" evidence="4 11"/>
<evidence type="ECO:0000256" key="8">
    <source>
        <dbReference type="ARBA" id="ARBA00023098"/>
    </source>
</evidence>
<dbReference type="InterPro" id="IPR014292">
    <property type="entry name" value="Acyl_transf_WS/DGAT"/>
</dbReference>
<dbReference type="GO" id="GO:0051701">
    <property type="term" value="P:biological process involved in interaction with host"/>
    <property type="evidence" value="ECO:0007669"/>
    <property type="project" value="TreeGrafter"/>
</dbReference>
<feature type="domain" description="O-acyltransferase WSD1-like N-terminal" evidence="12">
    <location>
        <begin position="7"/>
        <end position="262"/>
    </location>
</feature>
<keyword evidence="8 11" id="KW-0443">Lipid metabolism</keyword>
<comment type="pathway">
    <text evidence="1 11">Glycerolipid metabolism; triacylglycerol biosynthesis.</text>
</comment>
<keyword evidence="5 11" id="KW-0444">Lipid biosynthesis</keyword>
<evidence type="ECO:0000259" key="12">
    <source>
        <dbReference type="Pfam" id="PF03007"/>
    </source>
</evidence>
<dbReference type="GO" id="GO:0004144">
    <property type="term" value="F:diacylglycerol O-acyltransferase activity"/>
    <property type="evidence" value="ECO:0007669"/>
    <property type="project" value="UniProtKB-EC"/>
</dbReference>
<evidence type="ECO:0000256" key="3">
    <source>
        <dbReference type="ARBA" id="ARBA00009587"/>
    </source>
</evidence>
<keyword evidence="15" id="KW-1185">Reference proteome</keyword>
<keyword evidence="9 11" id="KW-0012">Acyltransferase</keyword>
<dbReference type="UniPathway" id="UPA00282"/>
<dbReference type="InterPro" id="IPR045034">
    <property type="entry name" value="O-acyltransferase_WSD1-like"/>
</dbReference>
<dbReference type="RefSeq" id="WP_130342572.1">
    <property type="nucleotide sequence ID" value="NZ_SGWQ01000001.1"/>
</dbReference>
<evidence type="ECO:0000256" key="9">
    <source>
        <dbReference type="ARBA" id="ARBA00023315"/>
    </source>
</evidence>
<dbReference type="SUPFAM" id="SSF52777">
    <property type="entry name" value="CoA-dependent acyltransferases"/>
    <property type="match status" value="1"/>
</dbReference>
<keyword evidence="7 11" id="KW-0319">Glycerol metabolism</keyword>
<evidence type="ECO:0000256" key="4">
    <source>
        <dbReference type="ARBA" id="ARBA00013244"/>
    </source>
</evidence>
<evidence type="ECO:0000256" key="6">
    <source>
        <dbReference type="ARBA" id="ARBA00022679"/>
    </source>
</evidence>
<dbReference type="OrthoDB" id="9810950at2"/>
<keyword evidence="6 11" id="KW-0808">Transferase</keyword>
<comment type="similarity">
    <text evidence="3 11">Belongs to the long-chain O-acyltransferase family.</text>
</comment>
<dbReference type="InterPro" id="IPR009721">
    <property type="entry name" value="O-acyltransferase_WSD1_C"/>
</dbReference>
<dbReference type="PANTHER" id="PTHR31650">
    <property type="entry name" value="O-ACYLTRANSFERASE (WSD1-LIKE) FAMILY PROTEIN"/>
    <property type="match status" value="1"/>
</dbReference>
<name>A0A4V2EUL2_9PSEU</name>
<dbReference type="InterPro" id="IPR004255">
    <property type="entry name" value="O-acyltransferase_WSD1_N"/>
</dbReference>
<dbReference type="InterPro" id="IPR023213">
    <property type="entry name" value="CAT-like_dom_sf"/>
</dbReference>
<organism evidence="14 15">
    <name type="scientific">Herbihabitans rhizosphaerae</name>
    <dbReference type="NCBI Taxonomy" id="1872711"/>
    <lineage>
        <taxon>Bacteria</taxon>
        <taxon>Bacillati</taxon>
        <taxon>Actinomycetota</taxon>
        <taxon>Actinomycetes</taxon>
        <taxon>Pseudonocardiales</taxon>
        <taxon>Pseudonocardiaceae</taxon>
        <taxon>Herbihabitans</taxon>
    </lineage>
</organism>
<dbReference type="GO" id="GO:0019432">
    <property type="term" value="P:triglyceride biosynthetic process"/>
    <property type="evidence" value="ECO:0007669"/>
    <property type="project" value="UniProtKB-UniPathway"/>
</dbReference>
<evidence type="ECO:0000313" key="15">
    <source>
        <dbReference type="Proteomes" id="UP000294257"/>
    </source>
</evidence>
<evidence type="ECO:0000259" key="13">
    <source>
        <dbReference type="Pfam" id="PF06974"/>
    </source>
</evidence>